<dbReference type="Proteomes" id="UP000011096">
    <property type="component" value="Unassembled WGS sequence"/>
</dbReference>
<gene>
    <name evidence="1" type="ORF">CGGC5_v011337</name>
</gene>
<keyword evidence="2" id="KW-1185">Reference proteome</keyword>
<protein>
    <submittedName>
        <fullName evidence="1">Uncharacterized protein</fullName>
    </submittedName>
</protein>
<comment type="caution">
    <text evidence="1">The sequence shown here is derived from an EMBL/GenBank/DDBJ whole genome shotgun (WGS) entry which is preliminary data.</text>
</comment>
<reference evidence="1 2" key="1">
    <citation type="submission" date="2012-08" db="EMBL/GenBank/DDBJ databases">
        <authorList>
            <person name="Gan P.H.P."/>
            <person name="Ikeda K."/>
            <person name="Irieda H."/>
            <person name="Narusaka M."/>
            <person name="O'Connell R.J."/>
            <person name="Narusaka Y."/>
            <person name="Takano Y."/>
            <person name="Kubo Y."/>
            <person name="Shirasu K."/>
        </authorList>
    </citation>
    <scope>NUCLEOTIDE SEQUENCE [LARGE SCALE GENOMIC DNA]</scope>
    <source>
        <strain evidence="1 2">Nara gc5</strain>
    </source>
</reference>
<accession>A0A7J6IVT4</accession>
<dbReference type="AlphaFoldDB" id="A0A7J6IVT4"/>
<proteinExistence type="predicted"/>
<name>A0A7J6IVT4_COLFN</name>
<dbReference type="InParanoid" id="A0A7J6IVT4"/>
<evidence type="ECO:0000313" key="1">
    <source>
        <dbReference type="EMBL" id="KAF4481224.1"/>
    </source>
</evidence>
<reference evidence="1 2" key="2">
    <citation type="submission" date="2020-04" db="EMBL/GenBank/DDBJ databases">
        <title>Genome sequencing and assembly of multiple isolates from the Colletotrichum gloeosporioides species complex.</title>
        <authorList>
            <person name="Gan P."/>
            <person name="Shirasu K."/>
        </authorList>
    </citation>
    <scope>NUCLEOTIDE SEQUENCE [LARGE SCALE GENOMIC DNA]</scope>
    <source>
        <strain evidence="1 2">Nara gc5</strain>
    </source>
</reference>
<sequence length="199" mass="22325">MVATCPALPYQKASAVQQQSSARRWSHLRLASSRLVHHNPHLLHPSSTTKYARSSLLPAPHHTLQRIASHRIADRTPSHSLPLAKRPGNPPELRLRNCLLLRLLPRSLCLLCSVLHLASLLALPTSPYLTSHTIPADRPQSHRFPSLTDRSRLAQSTPYHLQRIPLRLFDTTFVAAHIVPSRTLLYQTILYLTPIIASS</sequence>
<dbReference type="GeneID" id="90980151"/>
<organism evidence="1 2">
    <name type="scientific">Colletotrichum fructicola (strain Nara gc5)</name>
    <name type="common">Anthracnose fungus</name>
    <name type="synonym">Colletotrichum gloeosporioides (strain Nara gc5)</name>
    <dbReference type="NCBI Taxonomy" id="1213859"/>
    <lineage>
        <taxon>Eukaryota</taxon>
        <taxon>Fungi</taxon>
        <taxon>Dikarya</taxon>
        <taxon>Ascomycota</taxon>
        <taxon>Pezizomycotina</taxon>
        <taxon>Sordariomycetes</taxon>
        <taxon>Hypocreomycetidae</taxon>
        <taxon>Glomerellales</taxon>
        <taxon>Glomerellaceae</taxon>
        <taxon>Colletotrichum</taxon>
        <taxon>Colletotrichum gloeosporioides species complex</taxon>
    </lineage>
</organism>
<evidence type="ECO:0000313" key="2">
    <source>
        <dbReference type="Proteomes" id="UP000011096"/>
    </source>
</evidence>
<dbReference type="RefSeq" id="XP_066008271.1">
    <property type="nucleotide sequence ID" value="XM_066152518.1"/>
</dbReference>
<dbReference type="EMBL" id="ANPB02000006">
    <property type="protein sequence ID" value="KAF4481224.1"/>
    <property type="molecule type" value="Genomic_DNA"/>
</dbReference>